<gene>
    <name evidence="4" type="ORF">SAMN05444359_115128</name>
</gene>
<dbReference type="STRING" id="478744.SAMN05444359_115128"/>
<keyword evidence="2" id="KW-0808">Transferase</keyword>
<proteinExistence type="predicted"/>
<keyword evidence="1 4" id="KW-0489">Methyltransferase</keyword>
<dbReference type="Pfam" id="PF00588">
    <property type="entry name" value="SpoU_methylase"/>
    <property type="match status" value="1"/>
</dbReference>
<evidence type="ECO:0000256" key="2">
    <source>
        <dbReference type="ARBA" id="ARBA00022679"/>
    </source>
</evidence>
<evidence type="ECO:0000256" key="1">
    <source>
        <dbReference type="ARBA" id="ARBA00022603"/>
    </source>
</evidence>
<dbReference type="InterPro" id="IPR029028">
    <property type="entry name" value="Alpha/beta_knot_MTases"/>
</dbReference>
<dbReference type="GO" id="GO:0006396">
    <property type="term" value="P:RNA processing"/>
    <property type="evidence" value="ECO:0007669"/>
    <property type="project" value="InterPro"/>
</dbReference>
<dbReference type="GO" id="GO:0003723">
    <property type="term" value="F:RNA binding"/>
    <property type="evidence" value="ECO:0007669"/>
    <property type="project" value="InterPro"/>
</dbReference>
<dbReference type="GO" id="GO:0032259">
    <property type="term" value="P:methylation"/>
    <property type="evidence" value="ECO:0007669"/>
    <property type="project" value="UniProtKB-KW"/>
</dbReference>
<organism evidence="4 5">
    <name type="scientific">Neolewinella agarilytica</name>
    <dbReference type="NCBI Taxonomy" id="478744"/>
    <lineage>
        <taxon>Bacteria</taxon>
        <taxon>Pseudomonadati</taxon>
        <taxon>Bacteroidota</taxon>
        <taxon>Saprospiria</taxon>
        <taxon>Saprospirales</taxon>
        <taxon>Lewinellaceae</taxon>
        <taxon>Neolewinella</taxon>
    </lineage>
</organism>
<dbReference type="AlphaFoldDB" id="A0A1H9IT68"/>
<dbReference type="EMBL" id="FOFB01000015">
    <property type="protein sequence ID" value="SEQ77764.1"/>
    <property type="molecule type" value="Genomic_DNA"/>
</dbReference>
<dbReference type="InterPro" id="IPR001537">
    <property type="entry name" value="SpoU_MeTrfase"/>
</dbReference>
<name>A0A1H9IT68_9BACT</name>
<dbReference type="InterPro" id="IPR051259">
    <property type="entry name" value="rRNA_Methyltransferase"/>
</dbReference>
<dbReference type="Gene3D" id="3.40.1280.10">
    <property type="match status" value="1"/>
</dbReference>
<dbReference type="PANTHER" id="PTHR43191">
    <property type="entry name" value="RRNA METHYLTRANSFERASE 3"/>
    <property type="match status" value="1"/>
</dbReference>
<protein>
    <submittedName>
        <fullName evidence="4">SpoU rRNA Methylase family protein</fullName>
    </submittedName>
</protein>
<evidence type="ECO:0000259" key="3">
    <source>
        <dbReference type="Pfam" id="PF00588"/>
    </source>
</evidence>
<sequence length="141" mass="14875">MFRLADAAGLSGLVLGGKTPAPPNNKINKTARSTVRSIPYAIAIDTLAWLVAKQQAGALIIVLEITDQSQSLLSYRLPDHVLNGDREVYLIAGSESAGIAPELLAICDQAVHLPMFGQNTSMNVAVAMGAAVYLLLAQFDA</sequence>
<dbReference type="Proteomes" id="UP000199021">
    <property type="component" value="Unassembled WGS sequence"/>
</dbReference>
<dbReference type="InParanoid" id="A0A1H9IT68"/>
<accession>A0A1H9IT68</accession>
<reference evidence="5" key="1">
    <citation type="submission" date="2016-10" db="EMBL/GenBank/DDBJ databases">
        <authorList>
            <person name="Varghese N."/>
            <person name="Submissions S."/>
        </authorList>
    </citation>
    <scope>NUCLEOTIDE SEQUENCE [LARGE SCALE GENOMIC DNA]</scope>
    <source>
        <strain evidence="5">DSM 24740</strain>
    </source>
</reference>
<dbReference type="InterPro" id="IPR029026">
    <property type="entry name" value="tRNA_m1G_MTases_N"/>
</dbReference>
<evidence type="ECO:0000313" key="5">
    <source>
        <dbReference type="Proteomes" id="UP000199021"/>
    </source>
</evidence>
<dbReference type="PANTHER" id="PTHR43191:SF2">
    <property type="entry name" value="RRNA METHYLTRANSFERASE 3, MITOCHONDRIAL"/>
    <property type="match status" value="1"/>
</dbReference>
<dbReference type="GO" id="GO:0008173">
    <property type="term" value="F:RNA methyltransferase activity"/>
    <property type="evidence" value="ECO:0007669"/>
    <property type="project" value="InterPro"/>
</dbReference>
<evidence type="ECO:0000313" key="4">
    <source>
        <dbReference type="EMBL" id="SEQ77764.1"/>
    </source>
</evidence>
<dbReference type="SUPFAM" id="SSF75217">
    <property type="entry name" value="alpha/beta knot"/>
    <property type="match status" value="1"/>
</dbReference>
<feature type="domain" description="tRNA/rRNA methyltransferase SpoU type" evidence="3">
    <location>
        <begin position="1"/>
        <end position="133"/>
    </location>
</feature>
<keyword evidence="5" id="KW-1185">Reference proteome</keyword>